<dbReference type="InterPro" id="IPR003033">
    <property type="entry name" value="SCP2_sterol-bd_dom"/>
</dbReference>
<dbReference type="PANTHER" id="PTHR10094">
    <property type="entry name" value="STEROL CARRIER PROTEIN 2 SCP-2 FAMILY PROTEIN"/>
    <property type="match status" value="1"/>
</dbReference>
<dbReference type="Proteomes" id="UP000614410">
    <property type="component" value="Unassembled WGS sequence"/>
</dbReference>
<proteinExistence type="predicted"/>
<accession>A0A934KGG8</accession>
<dbReference type="AlphaFoldDB" id="A0A934KGG8"/>
<dbReference type="PANTHER" id="PTHR10094:SF25">
    <property type="entry name" value="SCP2 STEROL-BINDING DOMAIN-CONTAINING PROTEIN 1"/>
    <property type="match status" value="1"/>
</dbReference>
<sequence>MPNPTEVFTEINTRLEANPAKTAGLNAKYAFDLSGDEGGEYHIVLGDGKGEAGRGAPENPNITISMKDTDFVDLATGKLDGTAAFMSGKLKIKGDMGLAMKLQGVLRD</sequence>
<comment type="caution">
    <text evidence="2">The sequence shown here is derived from an EMBL/GenBank/DDBJ whole genome shotgun (WGS) entry which is preliminary data.</text>
</comment>
<protein>
    <submittedName>
        <fullName evidence="2">SCP2 sterol-binding domain-containing protein</fullName>
    </submittedName>
</protein>
<feature type="domain" description="SCP2" evidence="1">
    <location>
        <begin position="9"/>
        <end position="106"/>
    </location>
</feature>
<reference evidence="2 3" key="1">
    <citation type="submission" date="2020-10" db="EMBL/GenBank/DDBJ databases">
        <title>Ca. Dormibacterota MAGs.</title>
        <authorList>
            <person name="Montgomery K."/>
        </authorList>
    </citation>
    <scope>NUCLEOTIDE SEQUENCE [LARGE SCALE GENOMIC DNA]</scope>
    <source>
        <strain evidence="2">Mitchell_Peninsula_5</strain>
    </source>
</reference>
<evidence type="ECO:0000313" key="3">
    <source>
        <dbReference type="Proteomes" id="UP000614410"/>
    </source>
</evidence>
<dbReference type="InterPro" id="IPR036527">
    <property type="entry name" value="SCP2_sterol-bd_dom_sf"/>
</dbReference>
<organism evidence="2 3">
    <name type="scientific">Candidatus Amunia macphersoniae</name>
    <dbReference type="NCBI Taxonomy" id="3127014"/>
    <lineage>
        <taxon>Bacteria</taxon>
        <taxon>Bacillati</taxon>
        <taxon>Candidatus Dormiibacterota</taxon>
        <taxon>Candidatus Dormibacteria</taxon>
        <taxon>Candidatus Aeolococcales</taxon>
        <taxon>Candidatus Aeolococcaceae</taxon>
        <taxon>Candidatus Amunia</taxon>
    </lineage>
</organism>
<dbReference type="EMBL" id="JAEKNN010000009">
    <property type="protein sequence ID" value="MBJ7608266.1"/>
    <property type="molecule type" value="Genomic_DNA"/>
</dbReference>
<dbReference type="Pfam" id="PF02036">
    <property type="entry name" value="SCP2"/>
    <property type="match status" value="1"/>
</dbReference>
<evidence type="ECO:0000259" key="1">
    <source>
        <dbReference type="Pfam" id="PF02036"/>
    </source>
</evidence>
<dbReference type="SUPFAM" id="SSF55718">
    <property type="entry name" value="SCP-like"/>
    <property type="match status" value="1"/>
</dbReference>
<evidence type="ECO:0000313" key="2">
    <source>
        <dbReference type="EMBL" id="MBJ7608266.1"/>
    </source>
</evidence>
<dbReference type="GO" id="GO:0005829">
    <property type="term" value="C:cytosol"/>
    <property type="evidence" value="ECO:0007669"/>
    <property type="project" value="TreeGrafter"/>
</dbReference>
<dbReference type="Gene3D" id="3.30.1050.10">
    <property type="entry name" value="SCP2 sterol-binding domain"/>
    <property type="match status" value="1"/>
</dbReference>
<name>A0A934KGG8_9BACT</name>
<gene>
    <name evidence="2" type="ORF">JF887_02385</name>
</gene>